<dbReference type="HOGENOM" id="CLU_035202_0_0_1"/>
<dbReference type="EMBL" id="KN825813">
    <property type="protein sequence ID" value="KIK81356.1"/>
    <property type="molecule type" value="Genomic_DNA"/>
</dbReference>
<dbReference type="AlphaFoldDB" id="A0A0D0DBA3"/>
<dbReference type="OrthoDB" id="3054702at2759"/>
<dbReference type="InParanoid" id="A0A0D0DBA3"/>
<accession>A0A0D0DBA3</accession>
<gene>
    <name evidence="2" type="ORF">PAXRUDRAFT_35889</name>
</gene>
<keyword evidence="3" id="KW-1185">Reference proteome</keyword>
<proteinExistence type="predicted"/>
<reference evidence="2 3" key="1">
    <citation type="submission" date="2014-04" db="EMBL/GenBank/DDBJ databases">
        <authorList>
            <consortium name="DOE Joint Genome Institute"/>
            <person name="Kuo A."/>
            <person name="Kohler A."/>
            <person name="Jargeat P."/>
            <person name="Nagy L.G."/>
            <person name="Floudas D."/>
            <person name="Copeland A."/>
            <person name="Barry K.W."/>
            <person name="Cichocki N."/>
            <person name="Veneault-Fourrey C."/>
            <person name="LaButti K."/>
            <person name="Lindquist E.A."/>
            <person name="Lipzen A."/>
            <person name="Lundell T."/>
            <person name="Morin E."/>
            <person name="Murat C."/>
            <person name="Sun H."/>
            <person name="Tunlid A."/>
            <person name="Henrissat B."/>
            <person name="Grigoriev I.V."/>
            <person name="Hibbett D.S."/>
            <person name="Martin F."/>
            <person name="Nordberg H.P."/>
            <person name="Cantor M.N."/>
            <person name="Hua S.X."/>
        </authorList>
    </citation>
    <scope>NUCLEOTIDE SEQUENCE [LARGE SCALE GENOMIC DNA]</scope>
    <source>
        <strain evidence="2 3">Ve08.2h10</strain>
    </source>
</reference>
<evidence type="ECO:0000313" key="2">
    <source>
        <dbReference type="EMBL" id="KIK81356.1"/>
    </source>
</evidence>
<evidence type="ECO:0000256" key="1">
    <source>
        <dbReference type="SAM" id="MobiDB-lite"/>
    </source>
</evidence>
<organism evidence="2 3">
    <name type="scientific">Paxillus rubicundulus Ve08.2h10</name>
    <dbReference type="NCBI Taxonomy" id="930991"/>
    <lineage>
        <taxon>Eukaryota</taxon>
        <taxon>Fungi</taxon>
        <taxon>Dikarya</taxon>
        <taxon>Basidiomycota</taxon>
        <taxon>Agaricomycotina</taxon>
        <taxon>Agaricomycetes</taxon>
        <taxon>Agaricomycetidae</taxon>
        <taxon>Boletales</taxon>
        <taxon>Paxilineae</taxon>
        <taxon>Paxillaceae</taxon>
        <taxon>Paxillus</taxon>
    </lineage>
</organism>
<name>A0A0D0DBA3_9AGAM</name>
<dbReference type="Proteomes" id="UP000054538">
    <property type="component" value="Unassembled WGS sequence"/>
</dbReference>
<feature type="region of interest" description="Disordered" evidence="1">
    <location>
        <begin position="227"/>
        <end position="250"/>
    </location>
</feature>
<evidence type="ECO:0000313" key="3">
    <source>
        <dbReference type="Proteomes" id="UP000054538"/>
    </source>
</evidence>
<sequence length="313" mass="36443">MHDHECRVVQSSQIHTCTRATCLRFVRHGNLVCKRRAPWHLSVEEYVDEHGDWNPKRTYGFLNNYCLAISMTICCNNDIKPLTNGKETKDAIWYKTDYATKKQSKNNNVSALMVKALLYHQDHSDHIDSLLKHNHMLLFQCQQAVNREMELSGPQVMAYLMGWGDNIHSHHYVTLYWSLVKRALLAAFPQLDQQHSRQEHRGDELASFSFLNFIVETYEESIPSNEHVKRITSSLPQRGRPQNERSHYHEQHPCSHTHCQVIWCKGHNTLTNIVGPWFPHCNDPTTHDLYCASMLALLTPWQEISTLKEDNTT</sequence>
<protein>
    <submittedName>
        <fullName evidence="2">Uncharacterized protein</fullName>
    </submittedName>
</protein>
<dbReference type="STRING" id="930991.A0A0D0DBA3"/>
<feature type="compositionally biased region" description="Basic and acidic residues" evidence="1">
    <location>
        <begin position="241"/>
        <end position="250"/>
    </location>
</feature>
<reference evidence="3" key="2">
    <citation type="submission" date="2015-01" db="EMBL/GenBank/DDBJ databases">
        <title>Evolutionary Origins and Diversification of the Mycorrhizal Mutualists.</title>
        <authorList>
            <consortium name="DOE Joint Genome Institute"/>
            <consortium name="Mycorrhizal Genomics Consortium"/>
            <person name="Kohler A."/>
            <person name="Kuo A."/>
            <person name="Nagy L.G."/>
            <person name="Floudas D."/>
            <person name="Copeland A."/>
            <person name="Barry K.W."/>
            <person name="Cichocki N."/>
            <person name="Veneault-Fourrey C."/>
            <person name="LaButti K."/>
            <person name="Lindquist E.A."/>
            <person name="Lipzen A."/>
            <person name="Lundell T."/>
            <person name="Morin E."/>
            <person name="Murat C."/>
            <person name="Riley R."/>
            <person name="Ohm R."/>
            <person name="Sun H."/>
            <person name="Tunlid A."/>
            <person name="Henrissat B."/>
            <person name="Grigoriev I.V."/>
            <person name="Hibbett D.S."/>
            <person name="Martin F."/>
        </authorList>
    </citation>
    <scope>NUCLEOTIDE SEQUENCE [LARGE SCALE GENOMIC DNA]</scope>
    <source>
        <strain evidence="3">Ve08.2h10</strain>
    </source>
</reference>